<dbReference type="SUPFAM" id="SSF51182">
    <property type="entry name" value="RmlC-like cupins"/>
    <property type="match status" value="1"/>
</dbReference>
<protein>
    <submittedName>
        <fullName evidence="2">Cupin domain protein</fullName>
    </submittedName>
</protein>
<sequence length="197" mass="22040">MMPYQSLMKKSIYLVLFTIITFISGYTLAETVVPKSYVFKDDGSIPNNHLPVLIYQHVFTQKGDTGATWLEKTFAQNNWTNSWRWTIYPYHHYHSNTHEVLGVYAGNATVQLGGEKGQKFNISAGDVIILPAGVGHKLLKSSNDFHVVGAYPNGLSPDLMRGLPNERPAADQHIKKVSIPAQDPLYGSNHGLTKIWK</sequence>
<dbReference type="Proteomes" id="UP000245974">
    <property type="component" value="Unassembled WGS sequence"/>
</dbReference>
<evidence type="ECO:0000259" key="1">
    <source>
        <dbReference type="Pfam" id="PF07883"/>
    </source>
</evidence>
<dbReference type="AlphaFoldDB" id="A0A2U3MX33"/>
<accession>A0A2U3MX33</accession>
<organism evidence="2 3">
    <name type="scientific">Acinetobacter stercoris</name>
    <dbReference type="NCBI Taxonomy" id="2126983"/>
    <lineage>
        <taxon>Bacteria</taxon>
        <taxon>Pseudomonadati</taxon>
        <taxon>Pseudomonadota</taxon>
        <taxon>Gammaproteobacteria</taxon>
        <taxon>Moraxellales</taxon>
        <taxon>Moraxellaceae</taxon>
        <taxon>Acinetobacter</taxon>
    </lineage>
</organism>
<dbReference type="PANTHER" id="PTHR36448">
    <property type="entry name" value="BLR7373 PROTEIN"/>
    <property type="match status" value="1"/>
</dbReference>
<dbReference type="EMBL" id="OOGT01000031">
    <property type="protein sequence ID" value="SPL69859.1"/>
    <property type="molecule type" value="Genomic_DNA"/>
</dbReference>
<feature type="domain" description="Cupin type-2" evidence="1">
    <location>
        <begin position="91"/>
        <end position="138"/>
    </location>
</feature>
<dbReference type="Gene3D" id="2.60.120.10">
    <property type="entry name" value="Jelly Rolls"/>
    <property type="match status" value="1"/>
</dbReference>
<keyword evidence="3" id="KW-1185">Reference proteome</keyword>
<dbReference type="PANTHER" id="PTHR36448:SF2">
    <property type="entry name" value="CUPIN TYPE-1 DOMAIN-CONTAINING PROTEIN"/>
    <property type="match status" value="1"/>
</dbReference>
<dbReference type="InterPro" id="IPR013096">
    <property type="entry name" value="Cupin_2"/>
</dbReference>
<dbReference type="InterPro" id="IPR047121">
    <property type="entry name" value="YjiB-like"/>
</dbReference>
<reference evidence="3" key="1">
    <citation type="submission" date="2018-03" db="EMBL/GenBank/DDBJ databases">
        <authorList>
            <person name="Blom J."/>
        </authorList>
    </citation>
    <scope>NUCLEOTIDE SEQUENCE [LARGE SCALE GENOMIC DNA]</scope>
    <source>
        <strain evidence="3">KPC-SM-21</strain>
    </source>
</reference>
<dbReference type="InterPro" id="IPR014500">
    <property type="entry name" value="UCP019307_cupin"/>
</dbReference>
<dbReference type="InterPro" id="IPR011051">
    <property type="entry name" value="RmlC_Cupin_sf"/>
</dbReference>
<evidence type="ECO:0000313" key="3">
    <source>
        <dbReference type="Proteomes" id="UP000245974"/>
    </source>
</evidence>
<dbReference type="CDD" id="cd02219">
    <property type="entry name" value="cupin_YjlB-like"/>
    <property type="match status" value="1"/>
</dbReference>
<evidence type="ECO:0000313" key="2">
    <source>
        <dbReference type="EMBL" id="SPL69859.1"/>
    </source>
</evidence>
<proteinExistence type="predicted"/>
<gene>
    <name evidence="2" type="ORF">KPC_1037</name>
</gene>
<dbReference type="InterPro" id="IPR014710">
    <property type="entry name" value="RmlC-like_jellyroll"/>
</dbReference>
<name>A0A2U3MX33_9GAMM</name>
<dbReference type="Pfam" id="PF07883">
    <property type="entry name" value="Cupin_2"/>
    <property type="match status" value="1"/>
</dbReference>
<dbReference type="PIRSF" id="PIRSF019307">
    <property type="entry name" value="UCP019307"/>
    <property type="match status" value="1"/>
</dbReference>
<dbReference type="InParanoid" id="A0A2U3MX33"/>